<evidence type="ECO:0000256" key="5">
    <source>
        <dbReference type="SAM" id="MobiDB-lite"/>
    </source>
</evidence>
<name>A0A226DM79_FOLCA</name>
<feature type="compositionally biased region" description="Polar residues" evidence="5">
    <location>
        <begin position="1"/>
        <end position="31"/>
    </location>
</feature>
<keyword evidence="2" id="KW-0645">Protease</keyword>
<protein>
    <submittedName>
        <fullName evidence="7">Cathepsin L</fullName>
    </submittedName>
</protein>
<evidence type="ECO:0000313" key="7">
    <source>
        <dbReference type="EMBL" id="OXA46230.1"/>
    </source>
</evidence>
<dbReference type="GO" id="GO:0006508">
    <property type="term" value="P:proteolysis"/>
    <property type="evidence" value="ECO:0007669"/>
    <property type="project" value="UniProtKB-KW"/>
</dbReference>
<feature type="region of interest" description="Disordered" evidence="5">
    <location>
        <begin position="1"/>
        <end position="36"/>
    </location>
</feature>
<comment type="similarity">
    <text evidence="1">Belongs to the peptidase C1 family.</text>
</comment>
<dbReference type="InterPro" id="IPR013128">
    <property type="entry name" value="Peptidase_C1A"/>
</dbReference>
<dbReference type="OMA" id="TRPNPTM"/>
<dbReference type="CDD" id="cd02248">
    <property type="entry name" value="Peptidase_C1A"/>
    <property type="match status" value="1"/>
</dbReference>
<feature type="domain" description="Peptidase C1A papain C-terminal" evidence="6">
    <location>
        <begin position="89"/>
        <end position="243"/>
    </location>
</feature>
<dbReference type="PROSITE" id="PS00139">
    <property type="entry name" value="THIOL_PROTEASE_CYS"/>
    <property type="match status" value="1"/>
</dbReference>
<dbReference type="Proteomes" id="UP000198287">
    <property type="component" value="Unassembled WGS sequence"/>
</dbReference>
<proteinExistence type="inferred from homology"/>
<dbReference type="PANTHER" id="PTHR12411">
    <property type="entry name" value="CYSTEINE PROTEASE FAMILY C1-RELATED"/>
    <property type="match status" value="1"/>
</dbReference>
<evidence type="ECO:0000256" key="3">
    <source>
        <dbReference type="ARBA" id="ARBA00022801"/>
    </source>
</evidence>
<organism evidence="7 8">
    <name type="scientific">Folsomia candida</name>
    <name type="common">Springtail</name>
    <dbReference type="NCBI Taxonomy" id="158441"/>
    <lineage>
        <taxon>Eukaryota</taxon>
        <taxon>Metazoa</taxon>
        <taxon>Ecdysozoa</taxon>
        <taxon>Arthropoda</taxon>
        <taxon>Hexapoda</taxon>
        <taxon>Collembola</taxon>
        <taxon>Entomobryomorpha</taxon>
        <taxon>Isotomoidea</taxon>
        <taxon>Isotomidae</taxon>
        <taxon>Proisotominae</taxon>
        <taxon>Folsomia</taxon>
    </lineage>
</organism>
<dbReference type="GO" id="GO:0008234">
    <property type="term" value="F:cysteine-type peptidase activity"/>
    <property type="evidence" value="ECO:0007669"/>
    <property type="project" value="UniProtKB-KW"/>
</dbReference>
<evidence type="ECO:0000313" key="8">
    <source>
        <dbReference type="Proteomes" id="UP000198287"/>
    </source>
</evidence>
<dbReference type="InterPro" id="IPR000169">
    <property type="entry name" value="Pept_cys_AS"/>
</dbReference>
<dbReference type="AlphaFoldDB" id="A0A226DM79"/>
<dbReference type="InterPro" id="IPR000668">
    <property type="entry name" value="Peptidase_C1A_C"/>
</dbReference>
<dbReference type="Gene3D" id="3.90.70.10">
    <property type="entry name" value="Cysteine proteinases"/>
    <property type="match status" value="1"/>
</dbReference>
<reference evidence="7 8" key="1">
    <citation type="submission" date="2015-12" db="EMBL/GenBank/DDBJ databases">
        <title>The genome of Folsomia candida.</title>
        <authorList>
            <person name="Faddeeva A."/>
            <person name="Derks M.F."/>
            <person name="Anvar Y."/>
            <person name="Smit S."/>
            <person name="Van Straalen N."/>
            <person name="Roelofs D."/>
        </authorList>
    </citation>
    <scope>NUCLEOTIDE SEQUENCE [LARGE SCALE GENOMIC DNA]</scope>
    <source>
        <strain evidence="7 8">VU population</strain>
        <tissue evidence="7">Whole body</tissue>
    </source>
</reference>
<comment type="caution">
    <text evidence="7">The sequence shown here is derived from an EMBL/GenBank/DDBJ whole genome shotgun (WGS) entry which is preliminary data.</text>
</comment>
<dbReference type="InterPro" id="IPR039417">
    <property type="entry name" value="Peptidase_C1A_papain-like"/>
</dbReference>
<dbReference type="OrthoDB" id="10253408at2759"/>
<evidence type="ECO:0000256" key="1">
    <source>
        <dbReference type="ARBA" id="ARBA00008455"/>
    </source>
</evidence>
<sequence length="243" mass="26610">MSGSTRPNPTMSGSTRPNPTMSGSTRPNPTQLGLGGLGRLRVGLATNEYSDLEPEEFNSIMNGFKAPNRTDVQVDGQSETISSAATSYSPPPMDWRWLGFVTPVKNQGSCGSCWSFSATGAMEGMHKRRTDVLPNLSEQNLIDCSSDYGNLGCKGGYMINAFNYVIRNRGINTQASYPYRGEQDFCQYRSDTNAVTGMTGYVRVTQGDEIALEDAVRRIGPIWDGFEWELILDCEELLGNLVG</sequence>
<dbReference type="EMBL" id="LNIX01000016">
    <property type="protein sequence ID" value="OXA46230.1"/>
    <property type="molecule type" value="Genomic_DNA"/>
</dbReference>
<dbReference type="SUPFAM" id="SSF54001">
    <property type="entry name" value="Cysteine proteinases"/>
    <property type="match status" value="1"/>
</dbReference>
<keyword evidence="8" id="KW-1185">Reference proteome</keyword>
<dbReference type="Pfam" id="PF00112">
    <property type="entry name" value="Peptidase_C1"/>
    <property type="match status" value="1"/>
</dbReference>
<gene>
    <name evidence="7" type="ORF">Fcan01_19248</name>
</gene>
<dbReference type="STRING" id="158441.A0A226DM79"/>
<keyword evidence="4" id="KW-0788">Thiol protease</keyword>
<evidence type="ECO:0000256" key="2">
    <source>
        <dbReference type="ARBA" id="ARBA00022670"/>
    </source>
</evidence>
<dbReference type="InterPro" id="IPR038765">
    <property type="entry name" value="Papain-like_cys_pep_sf"/>
</dbReference>
<dbReference type="SMART" id="SM00645">
    <property type="entry name" value="Pept_C1"/>
    <property type="match status" value="1"/>
</dbReference>
<evidence type="ECO:0000259" key="6">
    <source>
        <dbReference type="SMART" id="SM00645"/>
    </source>
</evidence>
<keyword evidence="3" id="KW-0378">Hydrolase</keyword>
<evidence type="ECO:0000256" key="4">
    <source>
        <dbReference type="ARBA" id="ARBA00022807"/>
    </source>
</evidence>
<accession>A0A226DM79</accession>